<dbReference type="InterPro" id="IPR001245">
    <property type="entry name" value="Ser-Thr/Tyr_kinase_cat_dom"/>
</dbReference>
<dbReference type="OrthoDB" id="619603at2759"/>
<dbReference type="Gramene" id="TraesCS4A02G491300.1">
    <property type="protein sequence ID" value="TraesCS4A02G491300.1"/>
    <property type="gene ID" value="TraesCS4A02G491300"/>
</dbReference>
<dbReference type="Pfam" id="PF00931">
    <property type="entry name" value="NB-ARC"/>
    <property type="match status" value="1"/>
</dbReference>
<dbReference type="PRINTS" id="PR00364">
    <property type="entry name" value="DISEASERSIST"/>
</dbReference>
<dbReference type="Pfam" id="PF23598">
    <property type="entry name" value="LRR_14"/>
    <property type="match status" value="1"/>
</dbReference>
<sequence>MGAMRTLVLKLDNLLLAPPQVCSSVSVQHGMSLLKNDVHKMCTYLDQLSGLEDPPLTAKCWMNEARDLSYDMEDYIDSLLFVQPADPSLVANNIKTTRSLLKLFSPVKNPKRLQQPNKIAETVSEFRMYVQAAIQRHEVYVLSDSAPCSSSTLRGRFVSAGHILPTPYEETDDIVINGPMNKFINSLAKDGEKNLKVVSVFGSACLGKTTLARLLYDRFGKQYNCRAFIRVSKKADMKRIFRDMLSQLKRQHPRQDCEDIELIYYITEYLQHRRYLIVIDDIWDTTVWDNISHAFPKGSHGSRIITTTQIEDVALTCCCYQSEYVFEMKSMDDDQSRKLFFNRLFGSESSCPPQLKETSNEIVEMCGGLPLATISIASLLASQPVMSVDQLTYIRESLSPCISACSTSERTRQALNLSFNNLPDYLKTCLLYLSIYPEGYTFCKDDLVKQWVAEGLIDSMEMQDTEKVAENYLHQLIDRRFIQPVRTNYNNEVLSCAVHDTVHGLIAHKSAEQNFIVAIDNNEKNPALSHKARRLCLLSRYASYGKTPTNIMKSQVRSLRFVGLSDCMPCIQEFKLLRVLNLEITYNHGPSDPVDLTGMSELYQLKYLKIACDVSIKLPNHGLQCLETLDIKDAVDTYFGGGCILHLPHLLHASLPFKNSHMRSMGNMAKFGNARYVEDLRLTSYSRDYIDLEGLVEALGFLIGEYRNLRTVVVSHCSMVTNYVVCGDINYWDNMEPPPLLQRFEWSSPSGMFLDRIPRWFKELKHLSILKIAVRILETDCVDVLRGLHVLTALSLCVLKSPAYKIIFDKAGFSDLKYFKLKCISGIALLKFEADAMPNICKIKLVFNASPQMDQCKRGAAIIIIDHMPRLKEVSVKFGGTASDVEYAVRTFVNNHPSNPKISMQQVEYSSCDEENTKQKRQPDEIKEEERDASWKQQPDNIVEDEPDESYKQPPDKISEGKPDKYKKTLEIPADKRSPESLRAFTLGELISATSNFSQQNRLRKHNFDGSSTYKGTVDGKVMVTIKKFPRGEELPELENLWTTQHPHVVRLLGYCNEGGHAMLVYEYIPRGNLADNLIRSLPWLTRLKIAIGAAKGLAFLHESANCNIIGFNASSILLGSDYTAKIQGFYRRVYSEVGACSNVFDFGLVLVALLTGQPWAVWRGQRLRETLSRPHLSRKGIERRLHCMMDPRLEGQYSFSAAWSAVMIACRCMDSELVNRRKVRMSGVVGALEPLLSDHSIGGPVRVSGKRQSKKSNMLGCFAIVTRKDGGIKDEEDMKLTRQLAGEAIKEGGNTRFLEEESDEEFFDGYNYRNSWRVGQ</sequence>
<protein>
    <recommendedName>
        <fullName evidence="10">Protein kinase domain-containing protein</fullName>
    </recommendedName>
</protein>
<dbReference type="Gene3D" id="3.80.10.10">
    <property type="entry name" value="Ribonuclease Inhibitor"/>
    <property type="match status" value="1"/>
</dbReference>
<keyword evidence="6" id="KW-0611">Plant defense</keyword>
<comment type="similarity">
    <text evidence="1">Belongs to the protein kinase superfamily. TKL Ser/Thr protein kinase family. ROCO subfamily.</text>
</comment>
<dbReference type="STRING" id="4565.A0A3B6I6L9"/>
<reference evidence="11" key="2">
    <citation type="submission" date="2018-10" db="UniProtKB">
        <authorList>
            <consortium name="EnsemblPlants"/>
        </authorList>
    </citation>
    <scope>IDENTIFICATION</scope>
</reference>
<keyword evidence="12" id="KW-1185">Reference proteome</keyword>
<dbReference type="PANTHER" id="PTHR23155:SF1087">
    <property type="entry name" value="OS11G0462900 PROTEIN"/>
    <property type="match status" value="1"/>
</dbReference>
<evidence type="ECO:0000256" key="5">
    <source>
        <dbReference type="ARBA" id="ARBA00022741"/>
    </source>
</evidence>
<dbReference type="InterPro" id="IPR042197">
    <property type="entry name" value="Apaf_helical"/>
</dbReference>
<proteinExistence type="inferred from homology"/>
<dbReference type="FunFam" id="1.10.10.10:FF:000322">
    <property type="entry name" value="Probable disease resistance protein At1g63360"/>
    <property type="match status" value="1"/>
</dbReference>
<evidence type="ECO:0000256" key="1">
    <source>
        <dbReference type="ARBA" id="ARBA00008171"/>
    </source>
</evidence>
<dbReference type="SUPFAM" id="SSF56112">
    <property type="entry name" value="Protein kinase-like (PK-like)"/>
    <property type="match status" value="1"/>
</dbReference>
<dbReference type="SMR" id="A0A3B6I6L9"/>
<accession>A0A3B6I6L9</accession>
<organism evidence="11">
    <name type="scientific">Triticum aestivum</name>
    <name type="common">Wheat</name>
    <dbReference type="NCBI Taxonomy" id="4565"/>
    <lineage>
        <taxon>Eukaryota</taxon>
        <taxon>Viridiplantae</taxon>
        <taxon>Streptophyta</taxon>
        <taxon>Embryophyta</taxon>
        <taxon>Tracheophyta</taxon>
        <taxon>Spermatophyta</taxon>
        <taxon>Magnoliopsida</taxon>
        <taxon>Liliopsida</taxon>
        <taxon>Poales</taxon>
        <taxon>Poaceae</taxon>
        <taxon>BOP clade</taxon>
        <taxon>Pooideae</taxon>
        <taxon>Triticodae</taxon>
        <taxon>Triticeae</taxon>
        <taxon>Triticinae</taxon>
        <taxon>Triticum</taxon>
    </lineage>
</organism>
<dbReference type="GO" id="GO:0043531">
    <property type="term" value="F:ADP binding"/>
    <property type="evidence" value="ECO:0007669"/>
    <property type="project" value="InterPro"/>
</dbReference>
<evidence type="ECO:0000313" key="12">
    <source>
        <dbReference type="Proteomes" id="UP000019116"/>
    </source>
</evidence>
<evidence type="ECO:0000256" key="2">
    <source>
        <dbReference type="ARBA" id="ARBA00008894"/>
    </source>
</evidence>
<dbReference type="InterPro" id="IPR002182">
    <property type="entry name" value="NB-ARC"/>
</dbReference>
<evidence type="ECO:0000256" key="3">
    <source>
        <dbReference type="ARBA" id="ARBA00022614"/>
    </source>
</evidence>
<name>A0A3B6I6L9_WHEAT</name>
<dbReference type="Pfam" id="PF07714">
    <property type="entry name" value="PK_Tyr_Ser-Thr"/>
    <property type="match status" value="1"/>
</dbReference>
<dbReference type="InterPro" id="IPR044974">
    <property type="entry name" value="Disease_R_plants"/>
</dbReference>
<dbReference type="PROSITE" id="PS50011">
    <property type="entry name" value="PROTEIN_KINASE_DOM"/>
    <property type="match status" value="1"/>
</dbReference>
<keyword evidence="9" id="KW-0732">Signal</keyword>
<dbReference type="Gene3D" id="1.10.10.10">
    <property type="entry name" value="Winged helix-like DNA-binding domain superfamily/Winged helix DNA-binding domain"/>
    <property type="match status" value="1"/>
</dbReference>
<feature type="region of interest" description="Disordered" evidence="8">
    <location>
        <begin position="899"/>
        <end position="967"/>
    </location>
</feature>
<dbReference type="InterPro" id="IPR036388">
    <property type="entry name" value="WH-like_DNA-bd_sf"/>
</dbReference>
<keyword evidence="3" id="KW-0433">Leucine-rich repeat</keyword>
<evidence type="ECO:0000256" key="9">
    <source>
        <dbReference type="SAM" id="SignalP"/>
    </source>
</evidence>
<feature type="chain" id="PRO_5043175542" description="Protein kinase domain-containing protein" evidence="9">
    <location>
        <begin position="25"/>
        <end position="1321"/>
    </location>
</feature>
<feature type="compositionally biased region" description="Basic and acidic residues" evidence="8">
    <location>
        <begin position="949"/>
        <end position="967"/>
    </location>
</feature>
<dbReference type="InterPro" id="IPR055414">
    <property type="entry name" value="LRR_R13L4/SHOC2-like"/>
</dbReference>
<dbReference type="Gene3D" id="3.40.50.300">
    <property type="entry name" value="P-loop containing nucleotide triphosphate hydrolases"/>
    <property type="match status" value="1"/>
</dbReference>
<evidence type="ECO:0000256" key="7">
    <source>
        <dbReference type="ARBA" id="ARBA00023054"/>
    </source>
</evidence>
<dbReference type="Gene3D" id="3.30.200.20">
    <property type="entry name" value="Phosphorylase Kinase, domain 1"/>
    <property type="match status" value="1"/>
</dbReference>
<dbReference type="Proteomes" id="UP000019116">
    <property type="component" value="Chromosome 4A"/>
</dbReference>
<feature type="compositionally biased region" description="Basic and acidic residues" evidence="8">
    <location>
        <begin position="915"/>
        <end position="934"/>
    </location>
</feature>
<comment type="similarity">
    <text evidence="2">Belongs to the disease resistance NB-LRR family.</text>
</comment>
<dbReference type="InterPro" id="IPR011009">
    <property type="entry name" value="Kinase-like_dom_sf"/>
</dbReference>
<keyword evidence="5" id="KW-0547">Nucleotide-binding</keyword>
<dbReference type="InterPro" id="IPR032675">
    <property type="entry name" value="LRR_dom_sf"/>
</dbReference>
<dbReference type="Gene3D" id="1.20.5.4130">
    <property type="match status" value="1"/>
</dbReference>
<dbReference type="GO" id="GO:0005524">
    <property type="term" value="F:ATP binding"/>
    <property type="evidence" value="ECO:0007669"/>
    <property type="project" value="InterPro"/>
</dbReference>
<dbReference type="Gramene" id="TraesCLE_scaffold_013593_01G000600.1">
    <property type="protein sequence ID" value="TraesCLE_scaffold_013593_01G000600.1"/>
    <property type="gene ID" value="TraesCLE_scaffold_013593_01G000600"/>
</dbReference>
<dbReference type="Pfam" id="PF18052">
    <property type="entry name" value="Rx_N"/>
    <property type="match status" value="1"/>
</dbReference>
<dbReference type="InterPro" id="IPR058922">
    <property type="entry name" value="WHD_DRP"/>
</dbReference>
<dbReference type="SUPFAM" id="SSF52058">
    <property type="entry name" value="L domain-like"/>
    <property type="match status" value="1"/>
</dbReference>
<dbReference type="PANTHER" id="PTHR23155">
    <property type="entry name" value="DISEASE RESISTANCE PROTEIN RP"/>
    <property type="match status" value="1"/>
</dbReference>
<feature type="signal peptide" evidence="9">
    <location>
        <begin position="1"/>
        <end position="24"/>
    </location>
</feature>
<dbReference type="GO" id="GO:0042742">
    <property type="term" value="P:defense response to bacterium"/>
    <property type="evidence" value="ECO:0007669"/>
    <property type="project" value="UniProtKB-ARBA"/>
</dbReference>
<dbReference type="InterPro" id="IPR000719">
    <property type="entry name" value="Prot_kinase_dom"/>
</dbReference>
<dbReference type="InterPro" id="IPR041118">
    <property type="entry name" value="Rx_N"/>
</dbReference>
<keyword evidence="7" id="KW-0175">Coiled coil</keyword>
<dbReference type="GO" id="GO:0009626">
    <property type="term" value="P:plant-type hypersensitive response"/>
    <property type="evidence" value="ECO:0007669"/>
    <property type="project" value="UniProtKB-ARBA"/>
</dbReference>
<dbReference type="Gene3D" id="1.10.8.430">
    <property type="entry name" value="Helical domain of apoptotic protease-activating factors"/>
    <property type="match status" value="1"/>
</dbReference>
<dbReference type="Pfam" id="PF23559">
    <property type="entry name" value="WHD_DRP"/>
    <property type="match status" value="1"/>
</dbReference>
<feature type="compositionally biased region" description="Polar residues" evidence="8">
    <location>
        <begin position="899"/>
        <end position="909"/>
    </location>
</feature>
<reference evidence="11" key="1">
    <citation type="submission" date="2018-08" db="EMBL/GenBank/DDBJ databases">
        <authorList>
            <person name="Rossello M."/>
        </authorList>
    </citation>
    <scope>NUCLEOTIDE SEQUENCE [LARGE SCALE GENOMIC DNA]</scope>
    <source>
        <strain evidence="11">cv. Chinese Spring</strain>
    </source>
</reference>
<evidence type="ECO:0000256" key="4">
    <source>
        <dbReference type="ARBA" id="ARBA00022737"/>
    </source>
</evidence>
<dbReference type="GO" id="GO:0004674">
    <property type="term" value="F:protein serine/threonine kinase activity"/>
    <property type="evidence" value="ECO:0007669"/>
    <property type="project" value="UniProtKB-EC"/>
</dbReference>
<evidence type="ECO:0000313" key="11">
    <source>
        <dbReference type="EnsemblPlants" id="TraesCS4A02G491300.1"/>
    </source>
</evidence>
<dbReference type="SUPFAM" id="SSF52540">
    <property type="entry name" value="P-loop containing nucleoside triphosphate hydrolases"/>
    <property type="match status" value="1"/>
</dbReference>
<dbReference type="GO" id="GO:0002758">
    <property type="term" value="P:innate immune response-activating signaling pathway"/>
    <property type="evidence" value="ECO:0007669"/>
    <property type="project" value="UniProtKB-ARBA"/>
</dbReference>
<dbReference type="InterPro" id="IPR027417">
    <property type="entry name" value="P-loop_NTPase"/>
</dbReference>
<evidence type="ECO:0000259" key="10">
    <source>
        <dbReference type="PROSITE" id="PS50011"/>
    </source>
</evidence>
<evidence type="ECO:0000256" key="8">
    <source>
        <dbReference type="SAM" id="MobiDB-lite"/>
    </source>
</evidence>
<dbReference type="EnsemblPlants" id="TraesCS4A02G491300.1">
    <property type="protein sequence ID" value="TraesCS4A02G491300.1"/>
    <property type="gene ID" value="TraesCS4A02G491300"/>
</dbReference>
<keyword evidence="4" id="KW-0677">Repeat</keyword>
<evidence type="ECO:0000256" key="6">
    <source>
        <dbReference type="ARBA" id="ARBA00022821"/>
    </source>
</evidence>
<dbReference type="Gramene" id="TraesCS4A03G1234800.1">
    <property type="protein sequence ID" value="TraesCS4A03G1234800.1.CDS"/>
    <property type="gene ID" value="TraesCS4A03G1234800"/>
</dbReference>
<feature type="domain" description="Protein kinase" evidence="10">
    <location>
        <begin position="997"/>
        <end position="1321"/>
    </location>
</feature>
<dbReference type="Gene3D" id="1.10.510.10">
    <property type="entry name" value="Transferase(Phosphotransferase) domain 1"/>
    <property type="match status" value="1"/>
</dbReference>